<protein>
    <submittedName>
        <fullName evidence="2">Uncharacterized protein</fullName>
    </submittedName>
</protein>
<comment type="caution">
    <text evidence="2">The sequence shown here is derived from an EMBL/GenBank/DDBJ whole genome shotgun (WGS) entry which is preliminary data.</text>
</comment>
<evidence type="ECO:0000313" key="2">
    <source>
        <dbReference type="EMBL" id="GAB0178308.1"/>
    </source>
</evidence>
<feature type="region of interest" description="Disordered" evidence="1">
    <location>
        <begin position="1"/>
        <end position="27"/>
    </location>
</feature>
<dbReference type="Proteomes" id="UP001623348">
    <property type="component" value="Unassembled WGS sequence"/>
</dbReference>
<sequence length="119" mass="13052">MDVMEKELGRGLGTRGEQGVETEQSKLQNGEMETFNEDKRAIGKAAIGTRRGAKQISLGKMRLGRKSNPRLKSSISPSTSSVCEAQQKNVGFSIKFPNNLMSDHSITLIGKDLCFTSQF</sequence>
<proteinExistence type="predicted"/>
<gene>
    <name evidence="2" type="ORF">GRJ2_000296100</name>
</gene>
<evidence type="ECO:0000313" key="3">
    <source>
        <dbReference type="Proteomes" id="UP001623348"/>
    </source>
</evidence>
<organism evidence="2 3">
    <name type="scientific">Grus japonensis</name>
    <name type="common">Japanese crane</name>
    <name type="synonym">Red-crowned crane</name>
    <dbReference type="NCBI Taxonomy" id="30415"/>
    <lineage>
        <taxon>Eukaryota</taxon>
        <taxon>Metazoa</taxon>
        <taxon>Chordata</taxon>
        <taxon>Craniata</taxon>
        <taxon>Vertebrata</taxon>
        <taxon>Euteleostomi</taxon>
        <taxon>Archelosauria</taxon>
        <taxon>Archosauria</taxon>
        <taxon>Dinosauria</taxon>
        <taxon>Saurischia</taxon>
        <taxon>Theropoda</taxon>
        <taxon>Coelurosauria</taxon>
        <taxon>Aves</taxon>
        <taxon>Neognathae</taxon>
        <taxon>Neoaves</taxon>
        <taxon>Gruiformes</taxon>
        <taxon>Gruidae</taxon>
        <taxon>Grus</taxon>
    </lineage>
</organism>
<name>A0ABC9VYN1_GRUJA</name>
<dbReference type="EMBL" id="BAAFJT010000001">
    <property type="protein sequence ID" value="GAB0178308.1"/>
    <property type="molecule type" value="Genomic_DNA"/>
</dbReference>
<accession>A0ABC9VYN1</accession>
<reference evidence="2 3" key="1">
    <citation type="submission" date="2024-06" db="EMBL/GenBank/DDBJ databases">
        <title>The draft genome of Grus japonensis, version 3.</title>
        <authorList>
            <person name="Nabeshima K."/>
            <person name="Suzuki S."/>
            <person name="Onuma M."/>
        </authorList>
    </citation>
    <scope>NUCLEOTIDE SEQUENCE [LARGE SCALE GENOMIC DNA]</scope>
    <source>
        <strain evidence="2 3">451A</strain>
    </source>
</reference>
<evidence type="ECO:0000256" key="1">
    <source>
        <dbReference type="SAM" id="MobiDB-lite"/>
    </source>
</evidence>
<dbReference type="AlphaFoldDB" id="A0ABC9VYN1"/>
<keyword evidence="3" id="KW-1185">Reference proteome</keyword>